<evidence type="ECO:0000313" key="3">
    <source>
        <dbReference type="Proteomes" id="UP001372834"/>
    </source>
</evidence>
<dbReference type="Proteomes" id="UP001372834">
    <property type="component" value="Unassembled WGS sequence"/>
</dbReference>
<feature type="compositionally biased region" description="Basic residues" evidence="1">
    <location>
        <begin position="112"/>
        <end position="134"/>
    </location>
</feature>
<sequence>MFLLKAFAGFTEKLEIAILGWMTIRSQITLNRVFHQLKLVYSGVGELENPTPADDDTPQGAMSPGSSDSVQEMGYGESKEQLKFKPAVKTCTGHANVEKLKRRKTLDETTMSKHRRRHAPRKQKKHTKRNRGHFLIRQGGENKPQNFENDTSDY</sequence>
<protein>
    <submittedName>
        <fullName evidence="2">Uncharacterized protein</fullName>
    </submittedName>
</protein>
<dbReference type="AlphaFoldDB" id="A0AAN8NUX1"/>
<dbReference type="EMBL" id="JAWJWE010000038">
    <property type="protein sequence ID" value="KAK6623310.1"/>
    <property type="molecule type" value="Genomic_DNA"/>
</dbReference>
<feature type="region of interest" description="Disordered" evidence="1">
    <location>
        <begin position="94"/>
        <end position="154"/>
    </location>
</feature>
<organism evidence="2 3">
    <name type="scientific">Polyplax serrata</name>
    <name type="common">Common mouse louse</name>
    <dbReference type="NCBI Taxonomy" id="468196"/>
    <lineage>
        <taxon>Eukaryota</taxon>
        <taxon>Metazoa</taxon>
        <taxon>Ecdysozoa</taxon>
        <taxon>Arthropoda</taxon>
        <taxon>Hexapoda</taxon>
        <taxon>Insecta</taxon>
        <taxon>Pterygota</taxon>
        <taxon>Neoptera</taxon>
        <taxon>Paraneoptera</taxon>
        <taxon>Psocodea</taxon>
        <taxon>Troctomorpha</taxon>
        <taxon>Phthiraptera</taxon>
        <taxon>Anoplura</taxon>
        <taxon>Polyplacidae</taxon>
        <taxon>Polyplax</taxon>
    </lineage>
</organism>
<feature type="compositionally biased region" description="Polar residues" evidence="1">
    <location>
        <begin position="143"/>
        <end position="154"/>
    </location>
</feature>
<comment type="caution">
    <text evidence="2">The sequence shown here is derived from an EMBL/GenBank/DDBJ whole genome shotgun (WGS) entry which is preliminary data.</text>
</comment>
<name>A0AAN8NUX1_POLSC</name>
<evidence type="ECO:0000256" key="1">
    <source>
        <dbReference type="SAM" id="MobiDB-lite"/>
    </source>
</evidence>
<proteinExistence type="predicted"/>
<reference evidence="2 3" key="1">
    <citation type="submission" date="2023-10" db="EMBL/GenBank/DDBJ databases">
        <title>Genomes of two closely related lineages of the louse Polyplax serrata with different host specificities.</title>
        <authorList>
            <person name="Martinu J."/>
            <person name="Tarabai H."/>
            <person name="Stefka J."/>
            <person name="Hypsa V."/>
        </authorList>
    </citation>
    <scope>NUCLEOTIDE SEQUENCE [LARGE SCALE GENOMIC DNA]</scope>
    <source>
        <strain evidence="2">HR10_N</strain>
    </source>
</reference>
<feature type="region of interest" description="Disordered" evidence="1">
    <location>
        <begin position="48"/>
        <end position="78"/>
    </location>
</feature>
<accession>A0AAN8NUX1</accession>
<gene>
    <name evidence="2" type="ORF">RUM43_009162</name>
</gene>
<evidence type="ECO:0000313" key="2">
    <source>
        <dbReference type="EMBL" id="KAK6623310.1"/>
    </source>
</evidence>